<name>A0A8S5LMI2_9CAUD</name>
<organism evidence="1">
    <name type="scientific">Siphoviridae sp. ctkyH28</name>
    <dbReference type="NCBI Taxonomy" id="2827585"/>
    <lineage>
        <taxon>Viruses</taxon>
        <taxon>Duplodnaviria</taxon>
        <taxon>Heunggongvirae</taxon>
        <taxon>Uroviricota</taxon>
        <taxon>Caudoviricetes</taxon>
    </lineage>
</organism>
<proteinExistence type="predicted"/>
<sequence>MAEKNLYELPDLSTLSDSDYVILTSGGRGHKITVGDLKKQLGSGDYNALENQPVKWLESEEGNPVVVRTLNNGLYIFSGIFLPFAGSTSTMQFIAKCLVQVLNNVNTTYLMIFYPPNCTIQYCKITDDTYEKASYSLGNFQRTNISDPGNYYAASTVEGVLQEIGASGILPKVTAADNGKTLKVVNGKWAMVSE</sequence>
<evidence type="ECO:0000313" key="1">
    <source>
        <dbReference type="EMBL" id="DAD71185.1"/>
    </source>
</evidence>
<dbReference type="EMBL" id="BK015877">
    <property type="protein sequence ID" value="DAD71185.1"/>
    <property type="molecule type" value="Genomic_DNA"/>
</dbReference>
<protein>
    <submittedName>
        <fullName evidence="1">Uncharacterized protein</fullName>
    </submittedName>
</protein>
<accession>A0A8S5LMI2</accession>
<reference evidence="1" key="1">
    <citation type="journal article" date="2021" name="Proc. Natl. Acad. Sci. U.S.A.">
        <title>A Catalog of Tens of Thousands of Viruses from Human Metagenomes Reveals Hidden Associations with Chronic Diseases.</title>
        <authorList>
            <person name="Tisza M.J."/>
            <person name="Buck C.B."/>
        </authorList>
    </citation>
    <scope>NUCLEOTIDE SEQUENCE</scope>
    <source>
        <strain evidence="1">CtkyH28</strain>
    </source>
</reference>